<evidence type="ECO:0000313" key="6">
    <source>
        <dbReference type="Proteomes" id="UP000636709"/>
    </source>
</evidence>
<dbReference type="InterPro" id="IPR032675">
    <property type="entry name" value="LRR_dom_sf"/>
</dbReference>
<dbReference type="SUPFAM" id="SSF52047">
    <property type="entry name" value="RNI-like"/>
    <property type="match status" value="2"/>
</dbReference>
<dbReference type="PANTHER" id="PTHR32141:SF168">
    <property type="entry name" value="OS12G0595200 PROTEIN"/>
    <property type="match status" value="1"/>
</dbReference>
<evidence type="ECO:0008006" key="7">
    <source>
        <dbReference type="Google" id="ProtNLM"/>
    </source>
</evidence>
<evidence type="ECO:0000259" key="3">
    <source>
        <dbReference type="Pfam" id="PF08387"/>
    </source>
</evidence>
<dbReference type="Gene3D" id="3.80.10.10">
    <property type="entry name" value="Ribonuclease Inhibitor"/>
    <property type="match status" value="2"/>
</dbReference>
<dbReference type="SUPFAM" id="SSF81383">
    <property type="entry name" value="F-box domain"/>
    <property type="match status" value="1"/>
</dbReference>
<dbReference type="InterPro" id="IPR055302">
    <property type="entry name" value="F-box_dom-containing"/>
</dbReference>
<feature type="domain" description="F-box" evidence="2">
    <location>
        <begin position="356"/>
        <end position="396"/>
    </location>
</feature>
<dbReference type="Pfam" id="PF00646">
    <property type="entry name" value="F-box"/>
    <property type="match status" value="1"/>
</dbReference>
<dbReference type="InterPro" id="IPR053781">
    <property type="entry name" value="F-box_AtFBL13-like"/>
</dbReference>
<organism evidence="5 6">
    <name type="scientific">Digitaria exilis</name>
    <dbReference type="NCBI Taxonomy" id="1010633"/>
    <lineage>
        <taxon>Eukaryota</taxon>
        <taxon>Viridiplantae</taxon>
        <taxon>Streptophyta</taxon>
        <taxon>Embryophyta</taxon>
        <taxon>Tracheophyta</taxon>
        <taxon>Spermatophyta</taxon>
        <taxon>Magnoliopsida</taxon>
        <taxon>Liliopsida</taxon>
        <taxon>Poales</taxon>
        <taxon>Poaceae</taxon>
        <taxon>PACMAD clade</taxon>
        <taxon>Panicoideae</taxon>
        <taxon>Panicodae</taxon>
        <taxon>Paniceae</taxon>
        <taxon>Anthephorinae</taxon>
        <taxon>Digitaria</taxon>
    </lineage>
</organism>
<dbReference type="EMBL" id="JACEFO010001739">
    <property type="protein sequence ID" value="KAF8713914.1"/>
    <property type="molecule type" value="Genomic_DNA"/>
</dbReference>
<evidence type="ECO:0000313" key="5">
    <source>
        <dbReference type="EMBL" id="KAF8713914.1"/>
    </source>
</evidence>
<dbReference type="Proteomes" id="UP000636709">
    <property type="component" value="Unassembled WGS sequence"/>
</dbReference>
<dbReference type="InterPro" id="IPR055411">
    <property type="entry name" value="LRR_FXL15/At3g58940/PEG3-like"/>
</dbReference>
<evidence type="ECO:0000259" key="2">
    <source>
        <dbReference type="Pfam" id="PF00646"/>
    </source>
</evidence>
<dbReference type="AlphaFoldDB" id="A0A835C479"/>
<feature type="region of interest" description="Disordered" evidence="1">
    <location>
        <begin position="293"/>
        <end position="356"/>
    </location>
</feature>
<sequence>MPAVPPSARRFWPTLRVASFGACAFPDGDAGGAPLNLPLLEQLSLMNVGISESSLHSMLAGCPALKSLVVTESIGSCSRIRIASRTLRSVAVQNSWGEIRLEQIIIGDAPCLERLLLFGDNFRKEMVISVVSAPKLEIFGQLPALCPRLEFGATIFQSTKPRVTNAWRRKYQNLISTLDIRLKKIVVTTYQGNKAHVNFANFFVLNARVLQSMVLEADVSHNNDRAWIERQNQLLQIENRASKAARFDFVFHFGWPRTLEYIWSDQVHDLSTADPFVGFDKWAKADAYDLIRNGPHQLQSGPAKSSGREESSGSSRRPSPLPFPKPSPAAAHPPSRGAMETISRGKKSNHGEDDRISRLPDAILEDIISLLPTKDGGRTQVLSSRWRPLWRSAPLNVDIHDWYLIPKQRLIRAGEISGILSSHLGPAGRRFSIPTAYLEENKSDPAATLDGWLRSPALDGLQELEFHYGFWSVHRKPPLPPSARRFSPTLRVASFGACSFQGSALQMPLLEQLSLKNVGISESSLHAMLAGCPALKSLMLTQSVGSCSRIRIVSRTLRSIGVHLQSFWGQIRLQQLIIEDAPCLERLLLFGEGFGEQMVILVVSAPKLKIFGQLPVQYPRLEFGATIFQGSSVVNSTMVMPSVKVLALTHANLSLDVVIDFMKCFPCLENLYIKINKEDSNNNNQQVSTHAL</sequence>
<accession>A0A835C479</accession>
<keyword evidence="6" id="KW-1185">Reference proteome</keyword>
<dbReference type="Pfam" id="PF24758">
    <property type="entry name" value="LRR_At5g56370"/>
    <property type="match status" value="2"/>
</dbReference>
<feature type="domain" description="FBD" evidence="3">
    <location>
        <begin position="178"/>
        <end position="215"/>
    </location>
</feature>
<dbReference type="Pfam" id="PF08387">
    <property type="entry name" value="FBD"/>
    <property type="match status" value="1"/>
</dbReference>
<feature type="domain" description="F-box/LRR-repeat protein 15/At3g58940/PEG3-like LRR" evidence="4">
    <location>
        <begin position="4"/>
        <end position="161"/>
    </location>
</feature>
<dbReference type="InterPro" id="IPR001810">
    <property type="entry name" value="F-box_dom"/>
</dbReference>
<feature type="domain" description="F-box/LRR-repeat protein 15/At3g58940/PEG3-like LRR" evidence="4">
    <location>
        <begin position="449"/>
        <end position="673"/>
    </location>
</feature>
<gene>
    <name evidence="5" type="ORF">HU200_027895</name>
</gene>
<evidence type="ECO:0000259" key="4">
    <source>
        <dbReference type="Pfam" id="PF24758"/>
    </source>
</evidence>
<dbReference type="PANTHER" id="PTHR32141">
    <property type="match status" value="1"/>
</dbReference>
<reference evidence="5" key="1">
    <citation type="submission" date="2020-07" db="EMBL/GenBank/DDBJ databases">
        <title>Genome sequence and genetic diversity analysis of an under-domesticated orphan crop, white fonio (Digitaria exilis).</title>
        <authorList>
            <person name="Bennetzen J.L."/>
            <person name="Chen S."/>
            <person name="Ma X."/>
            <person name="Wang X."/>
            <person name="Yssel A.E.J."/>
            <person name="Chaluvadi S.R."/>
            <person name="Johnson M."/>
            <person name="Gangashetty P."/>
            <person name="Hamidou F."/>
            <person name="Sanogo M.D."/>
            <person name="Zwaenepoel A."/>
            <person name="Wallace J."/>
            <person name="Van De Peer Y."/>
            <person name="Van Deynze A."/>
        </authorList>
    </citation>
    <scope>NUCLEOTIDE SEQUENCE</scope>
    <source>
        <tissue evidence="5">Leaves</tissue>
    </source>
</reference>
<evidence type="ECO:0000256" key="1">
    <source>
        <dbReference type="SAM" id="MobiDB-lite"/>
    </source>
</evidence>
<proteinExistence type="predicted"/>
<dbReference type="OrthoDB" id="612216at2759"/>
<dbReference type="InterPro" id="IPR006566">
    <property type="entry name" value="FBD"/>
</dbReference>
<protein>
    <recommendedName>
        <fullName evidence="7">F-box domain-containing protein</fullName>
    </recommendedName>
</protein>
<comment type="caution">
    <text evidence="5">The sequence shown here is derived from an EMBL/GenBank/DDBJ whole genome shotgun (WGS) entry which is preliminary data.</text>
</comment>
<dbReference type="InterPro" id="IPR036047">
    <property type="entry name" value="F-box-like_dom_sf"/>
</dbReference>
<name>A0A835C479_9POAL</name>
<dbReference type="CDD" id="cd22160">
    <property type="entry name" value="F-box_AtFBL13-like"/>
    <property type="match status" value="1"/>
</dbReference>